<dbReference type="PANTHER" id="PTHR11089">
    <property type="entry name" value="GTP-BINDING PROTEIN-RELATED"/>
    <property type="match status" value="1"/>
</dbReference>
<dbReference type="GO" id="GO:0005730">
    <property type="term" value="C:nucleolus"/>
    <property type="evidence" value="ECO:0007669"/>
    <property type="project" value="UniProtKB-SubCell"/>
</dbReference>
<dbReference type="Proteomes" id="UP000307169">
    <property type="component" value="Unassembled WGS sequence"/>
</dbReference>
<dbReference type="GO" id="GO:0005525">
    <property type="term" value="F:GTP binding"/>
    <property type="evidence" value="ECO:0007669"/>
    <property type="project" value="UniProtKB-KW"/>
</dbReference>
<feature type="region of interest" description="Disordered" evidence="6">
    <location>
        <begin position="524"/>
        <end position="639"/>
    </location>
</feature>
<dbReference type="InterPro" id="IPR023179">
    <property type="entry name" value="GTP-bd_ortho_bundle_sf"/>
</dbReference>
<dbReference type="InterPro" id="IPR050755">
    <property type="entry name" value="TRAFAC_YlqF/YawG_RiboMat"/>
</dbReference>
<feature type="region of interest" description="Disordered" evidence="6">
    <location>
        <begin position="461"/>
        <end position="485"/>
    </location>
</feature>
<evidence type="ECO:0000256" key="6">
    <source>
        <dbReference type="SAM" id="MobiDB-lite"/>
    </source>
</evidence>
<keyword evidence="3" id="KW-0175">Coiled coil</keyword>
<proteinExistence type="predicted"/>
<keyword evidence="2" id="KW-0547">Nucleotide-binding</keyword>
<feature type="compositionally biased region" description="Low complexity" evidence="6">
    <location>
        <begin position="1"/>
        <end position="16"/>
    </location>
</feature>
<dbReference type="InterPro" id="IPR030378">
    <property type="entry name" value="G_CP_dom"/>
</dbReference>
<evidence type="ECO:0000313" key="8">
    <source>
        <dbReference type="EMBL" id="TIB99133.1"/>
    </source>
</evidence>
<keyword evidence="5" id="KW-0539">Nucleus</keyword>
<keyword evidence="4" id="KW-0342">GTP-binding</keyword>
<gene>
    <name evidence="8" type="ORF">E3Q17_02730</name>
</gene>
<feature type="region of interest" description="Disordered" evidence="6">
    <location>
        <begin position="1"/>
        <end position="59"/>
    </location>
</feature>
<comment type="caution">
    <text evidence="8">The sequence shown here is derived from an EMBL/GenBank/DDBJ whole genome shotgun (WGS) entry which is preliminary data.</text>
</comment>
<accession>A0A4T0NPD0</accession>
<reference evidence="8 9" key="1">
    <citation type="submission" date="2019-03" db="EMBL/GenBank/DDBJ databases">
        <title>Sequencing 25 genomes of Wallemia mellicola.</title>
        <authorList>
            <person name="Gostincar C."/>
        </authorList>
    </citation>
    <scope>NUCLEOTIDE SEQUENCE [LARGE SCALE GENOMIC DNA]</scope>
    <source>
        <strain evidence="8 9">EXF-1262</strain>
    </source>
</reference>
<evidence type="ECO:0000256" key="1">
    <source>
        <dbReference type="ARBA" id="ARBA00004604"/>
    </source>
</evidence>
<evidence type="ECO:0000313" key="9">
    <source>
        <dbReference type="Proteomes" id="UP000307169"/>
    </source>
</evidence>
<sequence length="639" mass="69619">MGKSQKQQKPTTKSTKGAPRMHISKSKHDKQLSRMQSRQSKSLVIEDDNVMQSEPTGSSSSFAALAASAATQSTNFEEHSVENQSTTHADKDYSHRAYMRELKRVIDLSDVILMVLDARDPLGCRSSTIEREIRRRDGEGKKLVFVLNKIDLVPKSNVEDWLSFLRNHYPTVAFKASTQQQRQNLSQKKTTAGGSTSSSDCFGADALVNLLKNYTRNANLKTSIVCGIIGFPNVGKSSVVNSLKRSRACGVGATPGFTKVAQEVVLDKNIKILDSPGVVFADEDTNDKDAINDSEKLKKRQAEITLRNVVKVENIDDPQPSIELILERCSVNHLSQLYEIPEFNGVTDFLVKIALTRGRLGKGGVPDLLATARSVLRDYTCGKIPYYTQPPRSTMGAPVIQSKQSTLSSGFYPPSDAKPSENTSSAEGAAIVTEFSQAFDLASLLGESDAQTLSGAGTASFDTLKKRGREEEVPTKENNSDDVNMEAQIHPAGIVSLPPKKKTKQQAINDLDQQKKLFGSAEIDQFSQANPMSRQAQKKARKAEAKARLKSGALPMSGPGGEGELMKALNGLDVKMYDDSVQDDQGMQDSDDDEEEADEGYDGGRSGYGMSMFNVAPAPIPMAQPAAPPPQMIDEDEEL</sequence>
<dbReference type="PROSITE" id="PS51721">
    <property type="entry name" value="G_CP"/>
    <property type="match status" value="1"/>
</dbReference>
<feature type="region of interest" description="Disordered" evidence="6">
    <location>
        <begin position="178"/>
        <end position="198"/>
    </location>
</feature>
<dbReference type="EMBL" id="SPRH01000032">
    <property type="protein sequence ID" value="TIB99133.1"/>
    <property type="molecule type" value="Genomic_DNA"/>
</dbReference>
<feature type="region of interest" description="Disordered" evidence="6">
    <location>
        <begin position="405"/>
        <end position="426"/>
    </location>
</feature>
<feature type="compositionally biased region" description="Pro residues" evidence="6">
    <location>
        <begin position="618"/>
        <end position="631"/>
    </location>
</feature>
<dbReference type="GO" id="GO:0051239">
    <property type="term" value="P:regulation of multicellular organismal process"/>
    <property type="evidence" value="ECO:0007669"/>
    <property type="project" value="UniProtKB-ARBA"/>
</dbReference>
<dbReference type="InterPro" id="IPR006073">
    <property type="entry name" value="GTP-bd"/>
</dbReference>
<dbReference type="PANTHER" id="PTHR11089:SF30">
    <property type="entry name" value="GUANINE NUCLEOTIDE-BINDING PROTEIN-LIKE 3 HOMOLOG"/>
    <property type="match status" value="1"/>
</dbReference>
<dbReference type="AlphaFoldDB" id="A0A4T0NPD0"/>
<dbReference type="Pfam" id="PF01926">
    <property type="entry name" value="MMR_HSR1"/>
    <property type="match status" value="1"/>
</dbReference>
<protein>
    <submittedName>
        <fullName evidence="8">P-loop containing nucleoside triphosphate hydrolase protein</fullName>
    </submittedName>
</protein>
<feature type="compositionally biased region" description="Acidic residues" evidence="6">
    <location>
        <begin position="589"/>
        <end position="601"/>
    </location>
</feature>
<dbReference type="Gene3D" id="1.10.1580.10">
    <property type="match status" value="1"/>
</dbReference>
<dbReference type="Gene3D" id="3.40.50.300">
    <property type="entry name" value="P-loop containing nucleotide triphosphate hydrolases"/>
    <property type="match status" value="1"/>
</dbReference>
<dbReference type="GO" id="GO:0050793">
    <property type="term" value="P:regulation of developmental process"/>
    <property type="evidence" value="ECO:0007669"/>
    <property type="project" value="UniProtKB-ARBA"/>
</dbReference>
<evidence type="ECO:0000256" key="3">
    <source>
        <dbReference type="ARBA" id="ARBA00023054"/>
    </source>
</evidence>
<comment type="subcellular location">
    <subcellularLocation>
        <location evidence="1">Nucleus</location>
        <location evidence="1">Nucleolus</location>
    </subcellularLocation>
</comment>
<dbReference type="FunFam" id="3.40.50.300:FF:000571">
    <property type="entry name" value="Guanine nucleotide-binding protein-like NSN1"/>
    <property type="match status" value="1"/>
</dbReference>
<evidence type="ECO:0000256" key="5">
    <source>
        <dbReference type="ARBA" id="ARBA00023242"/>
    </source>
</evidence>
<organism evidence="8 9">
    <name type="scientific">Wallemia mellicola</name>
    <dbReference type="NCBI Taxonomy" id="1708541"/>
    <lineage>
        <taxon>Eukaryota</taxon>
        <taxon>Fungi</taxon>
        <taxon>Dikarya</taxon>
        <taxon>Basidiomycota</taxon>
        <taxon>Wallemiomycotina</taxon>
        <taxon>Wallemiomycetes</taxon>
        <taxon>Wallemiales</taxon>
        <taxon>Wallemiaceae</taxon>
        <taxon>Wallemia</taxon>
    </lineage>
</organism>
<feature type="compositionally biased region" description="Basic and acidic residues" evidence="6">
    <location>
        <begin position="463"/>
        <end position="479"/>
    </location>
</feature>
<evidence type="ECO:0000259" key="7">
    <source>
        <dbReference type="PROSITE" id="PS51721"/>
    </source>
</evidence>
<name>A0A4T0NPD0_9BASI</name>
<feature type="domain" description="CP-type G" evidence="7">
    <location>
        <begin position="99"/>
        <end position="281"/>
    </location>
</feature>
<feature type="compositionally biased region" description="Low complexity" evidence="6">
    <location>
        <begin position="186"/>
        <end position="198"/>
    </location>
</feature>
<dbReference type="CDD" id="cd04178">
    <property type="entry name" value="Nucleostemin_like"/>
    <property type="match status" value="1"/>
</dbReference>
<dbReference type="InterPro" id="IPR027417">
    <property type="entry name" value="P-loop_NTPase"/>
</dbReference>
<keyword evidence="8" id="KW-0378">Hydrolase</keyword>
<evidence type="ECO:0000256" key="2">
    <source>
        <dbReference type="ARBA" id="ARBA00022741"/>
    </source>
</evidence>
<evidence type="ECO:0000256" key="4">
    <source>
        <dbReference type="ARBA" id="ARBA00023134"/>
    </source>
</evidence>
<dbReference type="GO" id="GO:0016787">
    <property type="term" value="F:hydrolase activity"/>
    <property type="evidence" value="ECO:0007669"/>
    <property type="project" value="UniProtKB-KW"/>
</dbReference>
<feature type="compositionally biased region" description="Polar residues" evidence="6">
    <location>
        <begin position="33"/>
        <end position="42"/>
    </location>
</feature>
<dbReference type="SUPFAM" id="SSF52540">
    <property type="entry name" value="P-loop containing nucleoside triphosphate hydrolases"/>
    <property type="match status" value="1"/>
</dbReference>
<dbReference type="FunFam" id="1.10.1580.10:FF:000002">
    <property type="entry name" value="Guanine nucleotide-binding protein-like 3 (nucleolar)-like"/>
    <property type="match status" value="1"/>
</dbReference>